<dbReference type="EMBL" id="JAGUCN010000004">
    <property type="protein sequence ID" value="MBS2210707.1"/>
    <property type="molecule type" value="Genomic_DNA"/>
</dbReference>
<evidence type="ECO:0000313" key="2">
    <source>
        <dbReference type="EMBL" id="MBS2210707.1"/>
    </source>
</evidence>
<gene>
    <name evidence="2" type="ORF">KEM09_04800</name>
</gene>
<protein>
    <submittedName>
        <fullName evidence="2">DUF4133 domain-containing protein</fullName>
    </submittedName>
</protein>
<organism evidence="2 3">
    <name type="scientific">Carboxylicivirga mesophila</name>
    <dbReference type="NCBI Taxonomy" id="1166478"/>
    <lineage>
        <taxon>Bacteria</taxon>
        <taxon>Pseudomonadati</taxon>
        <taxon>Bacteroidota</taxon>
        <taxon>Bacteroidia</taxon>
        <taxon>Marinilabiliales</taxon>
        <taxon>Marinilabiliaceae</taxon>
        <taxon>Carboxylicivirga</taxon>
    </lineage>
</organism>
<feature type="transmembrane region" description="Helical" evidence="1">
    <location>
        <begin position="50"/>
        <end position="66"/>
    </location>
</feature>
<keyword evidence="1" id="KW-0472">Membrane</keyword>
<keyword evidence="3" id="KW-1185">Reference proteome</keyword>
<evidence type="ECO:0000313" key="3">
    <source>
        <dbReference type="Proteomes" id="UP000721861"/>
    </source>
</evidence>
<feature type="transmembrane region" description="Helical" evidence="1">
    <location>
        <begin position="21"/>
        <end position="44"/>
    </location>
</feature>
<reference evidence="2 3" key="1">
    <citation type="journal article" date="2014" name="Int. J. Syst. Evol. Microbiol.">
        <title>Carboxylicivirga gen. nov. in the family Marinilabiliaceae with two novel species, Carboxylicivirga mesophila sp. nov. and Carboxylicivirga taeanensis sp. nov., and reclassification of Cytophaga fermentans as Saccharicrinis fermentans gen. nov., comb. nov.</title>
        <authorList>
            <person name="Yang S.H."/>
            <person name="Seo H.S."/>
            <person name="Woo J.H."/>
            <person name="Oh H.M."/>
            <person name="Jang H."/>
            <person name="Lee J.H."/>
            <person name="Kim S.J."/>
            <person name="Kwon K.K."/>
        </authorList>
    </citation>
    <scope>NUCLEOTIDE SEQUENCE [LARGE SCALE GENOMIC DNA]</scope>
    <source>
        <strain evidence="2 3">JCM 18290</strain>
    </source>
</reference>
<dbReference type="RefSeq" id="WP_212226241.1">
    <property type="nucleotide sequence ID" value="NZ_JAGUCN010000004.1"/>
</dbReference>
<keyword evidence="1" id="KW-0812">Transmembrane</keyword>
<comment type="caution">
    <text evidence="2">The sequence shown here is derived from an EMBL/GenBank/DDBJ whole genome shotgun (WGS) entry which is preliminary data.</text>
</comment>
<name>A0ABS5K731_9BACT</name>
<dbReference type="Proteomes" id="UP000721861">
    <property type="component" value="Unassembled WGS sequence"/>
</dbReference>
<accession>A0ABS5K731</accession>
<keyword evidence="1" id="KW-1133">Transmembrane helix</keyword>
<proteinExistence type="predicted"/>
<sequence length="101" mass="11431">MKGKPVYRISKVDTRIYVKGFSGVLVYKAMYAILIALGVFVGLYLLTSPFIALLVVPLLLVALYRLNKLQQTLGPDGYQKRQIARQLPAFISIKQEIKQLF</sequence>
<evidence type="ECO:0000256" key="1">
    <source>
        <dbReference type="SAM" id="Phobius"/>
    </source>
</evidence>